<protein>
    <recommendedName>
        <fullName evidence="3">ferredoxin--NADP(+) reductase</fullName>
        <ecNumber evidence="3">1.18.1.2</ecNumber>
    </recommendedName>
</protein>
<accession>A0A1Y6ED00</accession>
<keyword evidence="5" id="KW-0547">Nucleotide-binding</keyword>
<keyword evidence="7" id="KW-0521">NADP</keyword>
<evidence type="ECO:0000256" key="2">
    <source>
        <dbReference type="ARBA" id="ARBA00008312"/>
    </source>
</evidence>
<dbReference type="PANTHER" id="PTHR47878">
    <property type="entry name" value="OXIDOREDUCTASE FAD/NAD(P)-BINDING DOMAIN PROTEIN"/>
    <property type="match status" value="1"/>
</dbReference>
<dbReference type="InterPro" id="IPR033892">
    <property type="entry name" value="FNR_bac"/>
</dbReference>
<keyword evidence="6" id="KW-0274">FAD</keyword>
<evidence type="ECO:0000313" key="13">
    <source>
        <dbReference type="Proteomes" id="UP000194450"/>
    </source>
</evidence>
<evidence type="ECO:0000256" key="8">
    <source>
        <dbReference type="ARBA" id="ARBA00023002"/>
    </source>
</evidence>
<dbReference type="AlphaFoldDB" id="A0A1Y6ED00"/>
<dbReference type="SUPFAM" id="SSF52343">
    <property type="entry name" value="Ferredoxin reductase-like, C-terminal NADP-linked domain"/>
    <property type="match status" value="1"/>
</dbReference>
<sequence length="246" mass="27439">MAQWLDAEVVENYAWNQELFSVRVRTTPFEFVAGQFVRLGITTEDGRVQRAYSLVNGPDAEVLDFLVTRVEGGKLSPLLHHLQPGQTVQVSQPPSGFFTLNEVPDGDSLWLLSSGTGIGPYLSMLATDIPWQRFKRIHLVHAVRHTSDLAYRAQLEAWEQSHAKQFNYVPVVSREDCEGALRGRIPALIESGELEAAVGDQLTSDAQVMICGNPDMIKDAKVILDAKGLPKNLRRKPGNVTVEQYW</sequence>
<proteinExistence type="inferred from homology"/>
<comment type="similarity">
    <text evidence="2">Belongs to the ferredoxin--NADP reductase type 1 family.</text>
</comment>
<dbReference type="PRINTS" id="PR00371">
    <property type="entry name" value="FPNCR"/>
</dbReference>
<dbReference type="OrthoDB" id="9784483at2"/>
<feature type="domain" description="FAD-binding FR-type" evidence="11">
    <location>
        <begin position="2"/>
        <end position="101"/>
    </location>
</feature>
<dbReference type="RefSeq" id="WP_086433412.1">
    <property type="nucleotide sequence ID" value="NZ_FXWH01000001.1"/>
</dbReference>
<dbReference type="PROSITE" id="PS51384">
    <property type="entry name" value="FAD_FR"/>
    <property type="match status" value="1"/>
</dbReference>
<dbReference type="InterPro" id="IPR051930">
    <property type="entry name" value="FNR_type-1"/>
</dbReference>
<dbReference type="GO" id="GO:0004324">
    <property type="term" value="F:ferredoxin-NADP+ reductase activity"/>
    <property type="evidence" value="ECO:0007669"/>
    <property type="project" value="UniProtKB-EC"/>
</dbReference>
<dbReference type="InterPro" id="IPR001433">
    <property type="entry name" value="OxRdtase_FAD/NAD-bd"/>
</dbReference>
<dbReference type="InterPro" id="IPR039261">
    <property type="entry name" value="FNR_nucleotide-bd"/>
</dbReference>
<evidence type="ECO:0000256" key="1">
    <source>
        <dbReference type="ARBA" id="ARBA00001974"/>
    </source>
</evidence>
<reference evidence="13" key="1">
    <citation type="submission" date="2017-04" db="EMBL/GenBank/DDBJ databases">
        <authorList>
            <person name="Varghese N."/>
            <person name="Submissions S."/>
        </authorList>
    </citation>
    <scope>NUCLEOTIDE SEQUENCE [LARGE SCALE GENOMIC DNA]</scope>
</reference>
<dbReference type="SUPFAM" id="SSF63380">
    <property type="entry name" value="Riboflavin synthase domain-like"/>
    <property type="match status" value="1"/>
</dbReference>
<keyword evidence="4" id="KW-0285">Flavoprotein</keyword>
<dbReference type="GO" id="GO:0000166">
    <property type="term" value="F:nucleotide binding"/>
    <property type="evidence" value="ECO:0007669"/>
    <property type="project" value="UniProtKB-KW"/>
</dbReference>
<evidence type="ECO:0000256" key="3">
    <source>
        <dbReference type="ARBA" id="ARBA00013223"/>
    </source>
</evidence>
<dbReference type="Pfam" id="PF00970">
    <property type="entry name" value="FAD_binding_6"/>
    <property type="match status" value="1"/>
</dbReference>
<dbReference type="CDD" id="cd06195">
    <property type="entry name" value="FNR1"/>
    <property type="match status" value="1"/>
</dbReference>
<evidence type="ECO:0000313" key="12">
    <source>
        <dbReference type="EMBL" id="SMQ59091.1"/>
    </source>
</evidence>
<comment type="cofactor">
    <cofactor evidence="1">
        <name>FAD</name>
        <dbReference type="ChEBI" id="CHEBI:57692"/>
    </cofactor>
</comment>
<name>A0A1Y6ED00_9GAMM</name>
<dbReference type="Pfam" id="PF00175">
    <property type="entry name" value="NAD_binding_1"/>
    <property type="match status" value="1"/>
</dbReference>
<dbReference type="PANTHER" id="PTHR47878:SF1">
    <property type="entry name" value="FLAVODOXIN_FERREDOXIN--NADP REDUCTASE"/>
    <property type="match status" value="1"/>
</dbReference>
<dbReference type="Proteomes" id="UP000194450">
    <property type="component" value="Unassembled WGS sequence"/>
</dbReference>
<dbReference type="EC" id="1.18.1.2" evidence="3"/>
<dbReference type="GO" id="GO:0042167">
    <property type="term" value="P:heme catabolic process"/>
    <property type="evidence" value="ECO:0007669"/>
    <property type="project" value="TreeGrafter"/>
</dbReference>
<dbReference type="Gene3D" id="2.40.30.10">
    <property type="entry name" value="Translation factors"/>
    <property type="match status" value="1"/>
</dbReference>
<dbReference type="InterPro" id="IPR008333">
    <property type="entry name" value="Cbr1-like_FAD-bd_dom"/>
</dbReference>
<comment type="cofactor">
    <cofactor evidence="9">
        <name>[2Fe-2S] cluster</name>
        <dbReference type="ChEBI" id="CHEBI:190135"/>
    </cofactor>
</comment>
<dbReference type="InterPro" id="IPR001709">
    <property type="entry name" value="Flavoprot_Pyr_Nucl_cyt_Rdtase"/>
</dbReference>
<evidence type="ECO:0000256" key="6">
    <source>
        <dbReference type="ARBA" id="ARBA00022827"/>
    </source>
</evidence>
<evidence type="ECO:0000256" key="7">
    <source>
        <dbReference type="ARBA" id="ARBA00022857"/>
    </source>
</evidence>
<evidence type="ECO:0000259" key="11">
    <source>
        <dbReference type="PROSITE" id="PS51384"/>
    </source>
</evidence>
<dbReference type="InterPro" id="IPR017927">
    <property type="entry name" value="FAD-bd_FR_type"/>
</dbReference>
<dbReference type="Gene3D" id="3.40.50.80">
    <property type="entry name" value="Nucleotide-binding domain of ferredoxin-NADP reductase (FNR) module"/>
    <property type="match status" value="1"/>
</dbReference>
<organism evidence="12 13">
    <name type="scientific">Pseudidiomarina planktonica</name>
    <dbReference type="NCBI Taxonomy" id="1323738"/>
    <lineage>
        <taxon>Bacteria</taxon>
        <taxon>Pseudomonadati</taxon>
        <taxon>Pseudomonadota</taxon>
        <taxon>Gammaproteobacteria</taxon>
        <taxon>Alteromonadales</taxon>
        <taxon>Idiomarinaceae</taxon>
        <taxon>Pseudidiomarina</taxon>
    </lineage>
</organism>
<evidence type="ECO:0000256" key="5">
    <source>
        <dbReference type="ARBA" id="ARBA00022741"/>
    </source>
</evidence>
<dbReference type="EMBL" id="FXWH01000001">
    <property type="protein sequence ID" value="SMQ59091.1"/>
    <property type="molecule type" value="Genomic_DNA"/>
</dbReference>
<comment type="catalytic activity">
    <reaction evidence="10">
        <text>2 reduced [2Fe-2S]-[ferredoxin] + NADP(+) + H(+) = 2 oxidized [2Fe-2S]-[ferredoxin] + NADPH</text>
        <dbReference type="Rhea" id="RHEA:20125"/>
        <dbReference type="Rhea" id="RHEA-COMP:10000"/>
        <dbReference type="Rhea" id="RHEA-COMP:10001"/>
        <dbReference type="ChEBI" id="CHEBI:15378"/>
        <dbReference type="ChEBI" id="CHEBI:33737"/>
        <dbReference type="ChEBI" id="CHEBI:33738"/>
        <dbReference type="ChEBI" id="CHEBI:57783"/>
        <dbReference type="ChEBI" id="CHEBI:58349"/>
        <dbReference type="EC" id="1.18.1.2"/>
    </reaction>
</comment>
<gene>
    <name evidence="12" type="ORF">SAMN06297229_0214</name>
</gene>
<dbReference type="InterPro" id="IPR017938">
    <property type="entry name" value="Riboflavin_synthase-like_b-brl"/>
</dbReference>
<dbReference type="GO" id="GO:0034599">
    <property type="term" value="P:cellular response to oxidative stress"/>
    <property type="evidence" value="ECO:0007669"/>
    <property type="project" value="TreeGrafter"/>
</dbReference>
<evidence type="ECO:0000256" key="9">
    <source>
        <dbReference type="ARBA" id="ARBA00034078"/>
    </source>
</evidence>
<evidence type="ECO:0000256" key="10">
    <source>
        <dbReference type="ARBA" id="ARBA00047776"/>
    </source>
</evidence>
<evidence type="ECO:0000256" key="4">
    <source>
        <dbReference type="ARBA" id="ARBA00022630"/>
    </source>
</evidence>
<keyword evidence="13" id="KW-1185">Reference proteome</keyword>
<keyword evidence="8" id="KW-0560">Oxidoreductase</keyword>